<proteinExistence type="predicted"/>
<feature type="compositionally biased region" description="Basic and acidic residues" evidence="1">
    <location>
        <begin position="110"/>
        <end position="133"/>
    </location>
</feature>
<evidence type="ECO:0000313" key="3">
    <source>
        <dbReference type="Proteomes" id="UP000821837"/>
    </source>
</evidence>
<evidence type="ECO:0000313" key="2">
    <source>
        <dbReference type="EMBL" id="KAH7963783.1"/>
    </source>
</evidence>
<reference evidence="2" key="2">
    <citation type="submission" date="2021-09" db="EMBL/GenBank/DDBJ databases">
        <authorList>
            <person name="Jia N."/>
            <person name="Wang J."/>
            <person name="Shi W."/>
            <person name="Du L."/>
            <person name="Sun Y."/>
            <person name="Zhan W."/>
            <person name="Jiang J."/>
            <person name="Wang Q."/>
            <person name="Zhang B."/>
            <person name="Ji P."/>
            <person name="Sakyi L.B."/>
            <person name="Cui X."/>
            <person name="Yuan T."/>
            <person name="Jiang B."/>
            <person name="Yang W."/>
            <person name="Lam T.T.-Y."/>
            <person name="Chang Q."/>
            <person name="Ding S."/>
            <person name="Wang X."/>
            <person name="Zhu J."/>
            <person name="Ruan X."/>
            <person name="Zhao L."/>
            <person name="Wei J."/>
            <person name="Que T."/>
            <person name="Du C."/>
            <person name="Cheng J."/>
            <person name="Dai P."/>
            <person name="Han X."/>
            <person name="Huang E."/>
            <person name="Gao Y."/>
            <person name="Liu J."/>
            <person name="Shao H."/>
            <person name="Ye R."/>
            <person name="Li L."/>
            <person name="Wei W."/>
            <person name="Wang X."/>
            <person name="Wang C."/>
            <person name="Huo Q."/>
            <person name="Li W."/>
            <person name="Guo W."/>
            <person name="Chen H."/>
            <person name="Chen S."/>
            <person name="Zhou L."/>
            <person name="Zhou L."/>
            <person name="Ni X."/>
            <person name="Tian J."/>
            <person name="Zhou Y."/>
            <person name="Sheng Y."/>
            <person name="Liu T."/>
            <person name="Pan Y."/>
            <person name="Xia L."/>
            <person name="Li J."/>
            <person name="Zhao F."/>
            <person name="Cao W."/>
        </authorList>
    </citation>
    <scope>NUCLEOTIDE SEQUENCE</scope>
    <source>
        <strain evidence="2">Rsan-2018</strain>
        <tissue evidence="2">Larvae</tissue>
    </source>
</reference>
<gene>
    <name evidence="2" type="ORF">HPB52_022893</name>
</gene>
<feature type="compositionally biased region" description="Basic and acidic residues" evidence="1">
    <location>
        <begin position="252"/>
        <end position="264"/>
    </location>
</feature>
<feature type="compositionally biased region" description="Acidic residues" evidence="1">
    <location>
        <begin position="82"/>
        <end position="101"/>
    </location>
</feature>
<dbReference type="VEuPathDB" id="VectorBase:RSAN_039515"/>
<protein>
    <submittedName>
        <fullName evidence="2">Uncharacterized protein</fullName>
    </submittedName>
</protein>
<feature type="compositionally biased region" description="Polar residues" evidence="1">
    <location>
        <begin position="52"/>
        <end position="63"/>
    </location>
</feature>
<reference evidence="2" key="1">
    <citation type="journal article" date="2020" name="Cell">
        <title>Large-Scale Comparative Analyses of Tick Genomes Elucidate Their Genetic Diversity and Vector Capacities.</title>
        <authorList>
            <consortium name="Tick Genome and Microbiome Consortium (TIGMIC)"/>
            <person name="Jia N."/>
            <person name="Wang J."/>
            <person name="Shi W."/>
            <person name="Du L."/>
            <person name="Sun Y."/>
            <person name="Zhan W."/>
            <person name="Jiang J.F."/>
            <person name="Wang Q."/>
            <person name="Zhang B."/>
            <person name="Ji P."/>
            <person name="Bell-Sakyi L."/>
            <person name="Cui X.M."/>
            <person name="Yuan T.T."/>
            <person name="Jiang B.G."/>
            <person name="Yang W.F."/>
            <person name="Lam T.T."/>
            <person name="Chang Q.C."/>
            <person name="Ding S.J."/>
            <person name="Wang X.J."/>
            <person name="Zhu J.G."/>
            <person name="Ruan X.D."/>
            <person name="Zhao L."/>
            <person name="Wei J.T."/>
            <person name="Ye R.Z."/>
            <person name="Que T.C."/>
            <person name="Du C.H."/>
            <person name="Zhou Y.H."/>
            <person name="Cheng J.X."/>
            <person name="Dai P.F."/>
            <person name="Guo W.B."/>
            <person name="Han X.H."/>
            <person name="Huang E.J."/>
            <person name="Li L.F."/>
            <person name="Wei W."/>
            <person name="Gao Y.C."/>
            <person name="Liu J.Z."/>
            <person name="Shao H.Z."/>
            <person name="Wang X."/>
            <person name="Wang C.C."/>
            <person name="Yang T.C."/>
            <person name="Huo Q.B."/>
            <person name="Li W."/>
            <person name="Chen H.Y."/>
            <person name="Chen S.E."/>
            <person name="Zhou L.G."/>
            <person name="Ni X.B."/>
            <person name="Tian J.H."/>
            <person name="Sheng Y."/>
            <person name="Liu T."/>
            <person name="Pan Y.S."/>
            <person name="Xia L.Y."/>
            <person name="Li J."/>
            <person name="Zhao F."/>
            <person name="Cao W.C."/>
        </authorList>
    </citation>
    <scope>NUCLEOTIDE SEQUENCE</scope>
    <source>
        <strain evidence="2">Rsan-2018</strain>
    </source>
</reference>
<name>A0A9D4Q3K5_RHISA</name>
<feature type="region of interest" description="Disordered" evidence="1">
    <location>
        <begin position="1"/>
        <end position="168"/>
    </location>
</feature>
<dbReference type="Proteomes" id="UP000821837">
    <property type="component" value="Chromosome 3"/>
</dbReference>
<keyword evidence="3" id="KW-1185">Reference proteome</keyword>
<accession>A0A9D4Q3K5</accession>
<dbReference type="EMBL" id="JABSTV010001249">
    <property type="protein sequence ID" value="KAH7963783.1"/>
    <property type="molecule type" value="Genomic_DNA"/>
</dbReference>
<feature type="compositionally biased region" description="Basic and acidic residues" evidence="1">
    <location>
        <begin position="65"/>
        <end position="81"/>
    </location>
</feature>
<feature type="region of interest" description="Disordered" evidence="1">
    <location>
        <begin position="228"/>
        <end position="264"/>
    </location>
</feature>
<feature type="compositionally biased region" description="Basic and acidic residues" evidence="1">
    <location>
        <begin position="1"/>
        <end position="11"/>
    </location>
</feature>
<evidence type="ECO:0000256" key="1">
    <source>
        <dbReference type="SAM" id="MobiDB-lite"/>
    </source>
</evidence>
<feature type="compositionally biased region" description="Basic and acidic residues" evidence="1">
    <location>
        <begin position="22"/>
        <end position="33"/>
    </location>
</feature>
<dbReference type="AlphaFoldDB" id="A0A9D4Q3K5"/>
<organism evidence="2 3">
    <name type="scientific">Rhipicephalus sanguineus</name>
    <name type="common">Brown dog tick</name>
    <name type="synonym">Ixodes sanguineus</name>
    <dbReference type="NCBI Taxonomy" id="34632"/>
    <lineage>
        <taxon>Eukaryota</taxon>
        <taxon>Metazoa</taxon>
        <taxon>Ecdysozoa</taxon>
        <taxon>Arthropoda</taxon>
        <taxon>Chelicerata</taxon>
        <taxon>Arachnida</taxon>
        <taxon>Acari</taxon>
        <taxon>Parasitiformes</taxon>
        <taxon>Ixodida</taxon>
        <taxon>Ixodoidea</taxon>
        <taxon>Ixodidae</taxon>
        <taxon>Rhipicephalinae</taxon>
        <taxon>Rhipicephalus</taxon>
        <taxon>Rhipicephalus</taxon>
    </lineage>
</organism>
<sequence length="284" mass="32053">MGKKKNDDRVQMKTPGVGEPSNRGEGKEKEEYLVTKTQSGTRNTKDKENENVTKMTSLQNLQNPMEKKKVSNTKEAHRESTYSEDEEDSDDNIPDTWDDMEATSQQTRRTGTEEQTRKVPAEGLSNKEGKNPGDRFLSQHRSTTRPEEKDDTMPDPETPTGENNKVGHTLRKMAKIDKAFMKALLSLAAGAQDNEALLDKVLTEFTKLKSITLEATHEVARLQGVLTSTQEKKTEQPTYAEKVKSQMQSNEPDERITDYFDSREKGKRDGKLALIVTSEKLGKE</sequence>
<comment type="caution">
    <text evidence="2">The sequence shown here is derived from an EMBL/GenBank/DDBJ whole genome shotgun (WGS) entry which is preliminary data.</text>
</comment>